<proteinExistence type="predicted"/>
<dbReference type="Pfam" id="PF00440">
    <property type="entry name" value="TetR_N"/>
    <property type="match status" value="1"/>
</dbReference>
<dbReference type="SUPFAM" id="SSF46689">
    <property type="entry name" value="Homeodomain-like"/>
    <property type="match status" value="1"/>
</dbReference>
<keyword evidence="3" id="KW-1185">Reference proteome</keyword>
<dbReference type="OrthoDB" id="9810250at2"/>
<organism evidence="2 3">
    <name type="scientific">Staphylococcus piscifermentans</name>
    <dbReference type="NCBI Taxonomy" id="70258"/>
    <lineage>
        <taxon>Bacteria</taxon>
        <taxon>Bacillati</taxon>
        <taxon>Bacillota</taxon>
        <taxon>Bacilli</taxon>
        <taxon>Bacillales</taxon>
        <taxon>Staphylococcaceae</taxon>
        <taxon>Staphylococcus</taxon>
    </lineage>
</organism>
<protein>
    <submittedName>
        <fullName evidence="2">TetR family transcriptional regulator</fullName>
    </submittedName>
</protein>
<dbReference type="Gene3D" id="1.10.357.10">
    <property type="entry name" value="Tetracycline Repressor, domain 2"/>
    <property type="match status" value="1"/>
</dbReference>
<sequence>MNPKDLRVVKTKRALSESLLNLLENKPFSSITVNMICEEALVHRTTFYKHFFDKYDLLSYLLHNLTQDYFDKDVRERIKQPFQSIAIFIDFPINKISEKQKHDAKFFETATSIFIDKLREDIENNRDKIEIDSDIPISLVARVFEASIQAMGEWNHVDNCYNINNESGGKLSLEKLDEIFNKLVNIKIKEDI</sequence>
<evidence type="ECO:0000313" key="2">
    <source>
        <dbReference type="EMBL" id="GEP84500.1"/>
    </source>
</evidence>
<name>A0A239TJA7_9STAP</name>
<dbReference type="GO" id="GO:0003677">
    <property type="term" value="F:DNA binding"/>
    <property type="evidence" value="ECO:0007669"/>
    <property type="project" value="UniProtKB-UniRule"/>
</dbReference>
<dbReference type="InterPro" id="IPR009057">
    <property type="entry name" value="Homeodomain-like_sf"/>
</dbReference>
<dbReference type="PANTHER" id="PTHR43479">
    <property type="entry name" value="ACREF/ENVCD OPERON REPRESSOR-RELATED"/>
    <property type="match status" value="1"/>
</dbReference>
<dbReference type="RefSeq" id="WP_095103217.1">
    <property type="nucleotide sequence ID" value="NZ_BKAR01000011.1"/>
</dbReference>
<dbReference type="Proteomes" id="UP000321736">
    <property type="component" value="Unassembled WGS sequence"/>
</dbReference>
<gene>
    <name evidence="2" type="ORF">SPI02_10850</name>
</gene>
<keyword evidence="1" id="KW-0238">DNA-binding</keyword>
<dbReference type="PROSITE" id="PS50977">
    <property type="entry name" value="HTH_TETR_2"/>
    <property type="match status" value="1"/>
</dbReference>
<dbReference type="EMBL" id="BKAR01000011">
    <property type="protein sequence ID" value="GEP84500.1"/>
    <property type="molecule type" value="Genomic_DNA"/>
</dbReference>
<evidence type="ECO:0000313" key="3">
    <source>
        <dbReference type="Proteomes" id="UP000321736"/>
    </source>
</evidence>
<dbReference type="PANTHER" id="PTHR43479:SF16">
    <property type="entry name" value="HTH TETR-TYPE DOMAIN-CONTAINING PROTEIN"/>
    <property type="match status" value="1"/>
</dbReference>
<dbReference type="InterPro" id="IPR001647">
    <property type="entry name" value="HTH_TetR"/>
</dbReference>
<comment type="caution">
    <text evidence="2">The sequence shown here is derived from an EMBL/GenBank/DDBJ whole genome shotgun (WGS) entry which is preliminary data.</text>
</comment>
<dbReference type="AlphaFoldDB" id="A0A239TJA7"/>
<accession>A0A239TJA7</accession>
<dbReference type="InterPro" id="IPR050624">
    <property type="entry name" value="HTH-type_Tx_Regulator"/>
</dbReference>
<evidence type="ECO:0000256" key="1">
    <source>
        <dbReference type="ARBA" id="ARBA00023125"/>
    </source>
</evidence>
<reference evidence="2 3" key="1">
    <citation type="submission" date="2019-07" db="EMBL/GenBank/DDBJ databases">
        <title>Whole genome shotgun sequence of Staphylococcus piscifermentans NBRC 109625.</title>
        <authorList>
            <person name="Hosoyama A."/>
            <person name="Uohara A."/>
            <person name="Ohji S."/>
            <person name="Ichikawa N."/>
        </authorList>
    </citation>
    <scope>NUCLEOTIDE SEQUENCE [LARGE SCALE GENOMIC DNA]</scope>
    <source>
        <strain evidence="2 3">NBRC 109625</strain>
    </source>
</reference>